<evidence type="ECO:0000256" key="1">
    <source>
        <dbReference type="ARBA" id="ARBA00004273"/>
    </source>
</evidence>
<name>A0AAJ0MKV1_9PEZI</name>
<reference evidence="6" key="1">
    <citation type="journal article" date="2023" name="Mol. Phylogenet. Evol.">
        <title>Genome-scale phylogeny and comparative genomics of the fungal order Sordariales.</title>
        <authorList>
            <person name="Hensen N."/>
            <person name="Bonometti L."/>
            <person name="Westerberg I."/>
            <person name="Brannstrom I.O."/>
            <person name="Guillou S."/>
            <person name="Cros-Aarteil S."/>
            <person name="Calhoun S."/>
            <person name="Haridas S."/>
            <person name="Kuo A."/>
            <person name="Mondo S."/>
            <person name="Pangilinan J."/>
            <person name="Riley R."/>
            <person name="LaButti K."/>
            <person name="Andreopoulos B."/>
            <person name="Lipzen A."/>
            <person name="Chen C."/>
            <person name="Yan M."/>
            <person name="Daum C."/>
            <person name="Ng V."/>
            <person name="Clum A."/>
            <person name="Steindorff A."/>
            <person name="Ohm R.A."/>
            <person name="Martin F."/>
            <person name="Silar P."/>
            <person name="Natvig D.O."/>
            <person name="Lalanne C."/>
            <person name="Gautier V."/>
            <person name="Ament-Velasquez S.L."/>
            <person name="Kruys A."/>
            <person name="Hutchinson M.I."/>
            <person name="Powell A.J."/>
            <person name="Barry K."/>
            <person name="Miller A.N."/>
            <person name="Grigoriev I.V."/>
            <person name="Debuchy R."/>
            <person name="Gladieux P."/>
            <person name="Hiltunen Thoren M."/>
            <person name="Johannesson H."/>
        </authorList>
    </citation>
    <scope>NUCLEOTIDE SEQUENCE</scope>
    <source>
        <strain evidence="6">CBS 955.72</strain>
    </source>
</reference>
<evidence type="ECO:0000313" key="7">
    <source>
        <dbReference type="Proteomes" id="UP001275084"/>
    </source>
</evidence>
<evidence type="ECO:0000256" key="2">
    <source>
        <dbReference type="ARBA" id="ARBA00022792"/>
    </source>
</evidence>
<keyword evidence="3" id="KW-0809">Transit peptide</keyword>
<evidence type="ECO:0000313" key="6">
    <source>
        <dbReference type="EMBL" id="KAK3364127.1"/>
    </source>
</evidence>
<keyword evidence="5" id="KW-0472">Membrane</keyword>
<dbReference type="Pfam" id="PF02046">
    <property type="entry name" value="COX6A"/>
    <property type="match status" value="1"/>
</dbReference>
<keyword evidence="2" id="KW-0999">Mitochondrion inner membrane</keyword>
<dbReference type="AlphaFoldDB" id="A0AAJ0MKV1"/>
<evidence type="ECO:0000256" key="4">
    <source>
        <dbReference type="ARBA" id="ARBA00023128"/>
    </source>
</evidence>
<dbReference type="Gene3D" id="4.10.95.10">
    <property type="entry name" value="Cytochrome c oxidase, subunit VIa"/>
    <property type="match status" value="1"/>
</dbReference>
<dbReference type="GO" id="GO:0005743">
    <property type="term" value="C:mitochondrial inner membrane"/>
    <property type="evidence" value="ECO:0007669"/>
    <property type="project" value="UniProtKB-SubCell"/>
</dbReference>
<dbReference type="EMBL" id="JAUIQD010000001">
    <property type="protein sequence ID" value="KAK3364127.1"/>
    <property type="molecule type" value="Genomic_DNA"/>
</dbReference>
<proteinExistence type="predicted"/>
<comment type="subcellular location">
    <subcellularLocation>
        <location evidence="1">Mitochondrion inner membrane</location>
    </subcellularLocation>
</comment>
<protein>
    <submittedName>
        <fullName evidence="6">Uncharacterized protein</fullName>
    </submittedName>
</protein>
<evidence type="ECO:0000256" key="3">
    <source>
        <dbReference type="ARBA" id="ARBA00022946"/>
    </source>
</evidence>
<sequence length="72" mass="8347">MSRSCFCFLPRSPTLHSAVVPALVLAGANLWNAHWDHGNHTPPPEERVEYPYQNIRTRNYPWGSVRRKSNYP</sequence>
<reference evidence="6" key="2">
    <citation type="submission" date="2023-06" db="EMBL/GenBank/DDBJ databases">
        <authorList>
            <consortium name="Lawrence Berkeley National Laboratory"/>
            <person name="Haridas S."/>
            <person name="Hensen N."/>
            <person name="Bonometti L."/>
            <person name="Westerberg I."/>
            <person name="Brannstrom I.O."/>
            <person name="Guillou S."/>
            <person name="Cros-Aarteil S."/>
            <person name="Calhoun S."/>
            <person name="Kuo A."/>
            <person name="Mondo S."/>
            <person name="Pangilinan J."/>
            <person name="Riley R."/>
            <person name="Labutti K."/>
            <person name="Andreopoulos B."/>
            <person name="Lipzen A."/>
            <person name="Chen C."/>
            <person name="Yanf M."/>
            <person name="Daum C."/>
            <person name="Ng V."/>
            <person name="Clum A."/>
            <person name="Steindorff A."/>
            <person name="Ohm R."/>
            <person name="Martin F."/>
            <person name="Silar P."/>
            <person name="Natvig D."/>
            <person name="Lalanne C."/>
            <person name="Gautier V."/>
            <person name="Ament-Velasquez S.L."/>
            <person name="Kruys A."/>
            <person name="Hutchinson M.I."/>
            <person name="Powell A.J."/>
            <person name="Barry K."/>
            <person name="Miller A.N."/>
            <person name="Grigoriev I.V."/>
            <person name="Debuchy R."/>
            <person name="Gladieux P."/>
            <person name="Thoren M.H."/>
            <person name="Johannesson H."/>
        </authorList>
    </citation>
    <scope>NUCLEOTIDE SEQUENCE</scope>
    <source>
        <strain evidence="6">CBS 955.72</strain>
    </source>
</reference>
<keyword evidence="4" id="KW-0496">Mitochondrion</keyword>
<dbReference type="InterPro" id="IPR036418">
    <property type="entry name" value="Cyt_c_oxidase_su6a_sf"/>
</dbReference>
<comment type="caution">
    <text evidence="6">The sequence shown here is derived from an EMBL/GenBank/DDBJ whole genome shotgun (WGS) entry which is preliminary data.</text>
</comment>
<dbReference type="InterPro" id="IPR001349">
    <property type="entry name" value="Cyt_c_oxidase_su6a"/>
</dbReference>
<gene>
    <name evidence="6" type="ORF">B0T25DRAFT_446097</name>
</gene>
<evidence type="ECO:0000256" key="5">
    <source>
        <dbReference type="ARBA" id="ARBA00023136"/>
    </source>
</evidence>
<keyword evidence="7" id="KW-1185">Reference proteome</keyword>
<accession>A0AAJ0MKV1</accession>
<dbReference type="SUPFAM" id="SSF81411">
    <property type="entry name" value="Mitochondrial cytochrome c oxidase subunit VIa"/>
    <property type="match status" value="1"/>
</dbReference>
<organism evidence="6 7">
    <name type="scientific">Lasiosphaeria hispida</name>
    <dbReference type="NCBI Taxonomy" id="260671"/>
    <lineage>
        <taxon>Eukaryota</taxon>
        <taxon>Fungi</taxon>
        <taxon>Dikarya</taxon>
        <taxon>Ascomycota</taxon>
        <taxon>Pezizomycotina</taxon>
        <taxon>Sordariomycetes</taxon>
        <taxon>Sordariomycetidae</taxon>
        <taxon>Sordariales</taxon>
        <taxon>Lasiosphaeriaceae</taxon>
        <taxon>Lasiosphaeria</taxon>
    </lineage>
</organism>
<dbReference type="Proteomes" id="UP001275084">
    <property type="component" value="Unassembled WGS sequence"/>
</dbReference>